<evidence type="ECO:0000256" key="5">
    <source>
        <dbReference type="ARBA" id="ARBA00023134"/>
    </source>
</evidence>
<dbReference type="CDD" id="cd17874">
    <property type="entry name" value="FtsY"/>
    <property type="match status" value="1"/>
</dbReference>
<name>U3U1U8_9GAMM</name>
<accession>U3U1U8</accession>
<dbReference type="FunFam" id="1.20.120.140:FF:000002">
    <property type="entry name" value="Signal recognition particle receptor FtsY"/>
    <property type="match status" value="1"/>
</dbReference>
<dbReference type="PATRIC" id="fig|1235990.3.peg.128"/>
<dbReference type="PANTHER" id="PTHR43134">
    <property type="entry name" value="SIGNAL RECOGNITION PARTICLE RECEPTOR SUBUNIT ALPHA"/>
    <property type="match status" value="1"/>
</dbReference>
<dbReference type="SUPFAM" id="SSF47364">
    <property type="entry name" value="Domain of the SRP/SRP receptor G-proteins"/>
    <property type="match status" value="1"/>
</dbReference>
<keyword evidence="2 10" id="KW-0963">Cytoplasm</keyword>
<reference evidence="12 13" key="1">
    <citation type="submission" date="2012-10" db="EMBL/GenBank/DDBJ databases">
        <title>Genome sequence of the symbiont of the pentatomidae stink bug Halyomorpha halys.</title>
        <authorList>
            <person name="Kobayashi H."/>
            <person name="Fujii-Muramatsu R."/>
            <person name="Takeishi K."/>
            <person name="Noda H."/>
        </authorList>
    </citation>
    <scope>NUCLEOTIDE SEQUENCE [LARGE SCALE GENOMIC DNA]</scope>
</reference>
<evidence type="ECO:0000256" key="8">
    <source>
        <dbReference type="ARBA" id="ARBA00048027"/>
    </source>
</evidence>
<evidence type="ECO:0000256" key="7">
    <source>
        <dbReference type="ARBA" id="ARBA00023170"/>
    </source>
</evidence>
<dbReference type="Pfam" id="PF00448">
    <property type="entry name" value="SRP54"/>
    <property type="match status" value="1"/>
</dbReference>
<sequence length="317" mass="35240">MVSSKLKKGLQHPNKESFFSRLKRHMAKTRENIGSGFINLLRGKKVSSELFNEIEERLLIADIGVETTQDLIANLKQQANQKQLHNAEALYNLLKSQLFNILHKVDLPLEISNRMPFIILMVGVNGVGKTSTIGKLAHYYQKQSKSVILAAGDTFRAAALEQLKIWGTRNDIPVIGQHIGADSASVIFDAIRAAKSRKIDILIADTAGRLHNKLHLMEELKKIVRVIKKLDTHGPHEVILTIDANTGQNAVNQTKFFHEALGITGMIITKLDGTAKGGVIFSIANQFKIPIRYISVGEDINDLKSFKALDFIEALFS</sequence>
<dbReference type="KEGG" id="hhs:HHS_01260"/>
<dbReference type="Pfam" id="PF02881">
    <property type="entry name" value="SRP54_N"/>
    <property type="match status" value="1"/>
</dbReference>
<evidence type="ECO:0000313" key="12">
    <source>
        <dbReference type="EMBL" id="BAO00096.1"/>
    </source>
</evidence>
<comment type="catalytic activity">
    <reaction evidence="8 10">
        <text>GTP + H2O = GDP + phosphate + H(+)</text>
        <dbReference type="Rhea" id="RHEA:19669"/>
        <dbReference type="ChEBI" id="CHEBI:15377"/>
        <dbReference type="ChEBI" id="CHEBI:15378"/>
        <dbReference type="ChEBI" id="CHEBI:37565"/>
        <dbReference type="ChEBI" id="CHEBI:43474"/>
        <dbReference type="ChEBI" id="CHEBI:58189"/>
        <dbReference type="EC" id="3.6.5.4"/>
    </reaction>
</comment>
<dbReference type="InterPro" id="IPR036225">
    <property type="entry name" value="SRP/SRP_N"/>
</dbReference>
<dbReference type="InterPro" id="IPR027417">
    <property type="entry name" value="P-loop_NTPase"/>
</dbReference>
<dbReference type="InterPro" id="IPR004390">
    <property type="entry name" value="SR_rcpt_FtsY"/>
</dbReference>
<keyword evidence="3 10" id="KW-0547">Nucleotide-binding</keyword>
<comment type="function">
    <text evidence="9 10">Involved in targeting and insertion of nascent membrane proteins into the cytoplasmic membrane. Acts as a receptor for the complex formed by the signal recognition particle (SRP) and the ribosome-nascent chain (RNC). Interaction with SRP-RNC leads to the transfer of the RNC complex to the Sec translocase for insertion into the membrane, the hydrolysis of GTP by both Ffh and FtsY, and the dissociation of the SRP-FtsY complex into the individual components.</text>
</comment>
<gene>
    <name evidence="10" type="primary">ftsY</name>
    <name evidence="12" type="ORF">HHS_01260</name>
</gene>
<dbReference type="GO" id="GO:0005047">
    <property type="term" value="F:signal recognition particle binding"/>
    <property type="evidence" value="ECO:0007669"/>
    <property type="project" value="TreeGrafter"/>
</dbReference>
<proteinExistence type="inferred from homology"/>
<keyword evidence="1 10" id="KW-1003">Cell membrane</keyword>
<dbReference type="AlphaFoldDB" id="U3U1U8"/>
<dbReference type="InterPro" id="IPR003593">
    <property type="entry name" value="AAA+_ATPase"/>
</dbReference>
<keyword evidence="4 10" id="KW-0378">Hydrolase</keyword>
<evidence type="ECO:0000256" key="6">
    <source>
        <dbReference type="ARBA" id="ARBA00023136"/>
    </source>
</evidence>
<evidence type="ECO:0000313" key="13">
    <source>
        <dbReference type="Proteomes" id="UP000016900"/>
    </source>
</evidence>
<dbReference type="EC" id="3.6.5.4" evidence="10"/>
<dbReference type="EMBL" id="AP012554">
    <property type="protein sequence ID" value="BAO00096.1"/>
    <property type="molecule type" value="Genomic_DNA"/>
</dbReference>
<dbReference type="HAMAP" id="MF_00920">
    <property type="entry name" value="FtsY"/>
    <property type="match status" value="1"/>
</dbReference>
<evidence type="ECO:0000256" key="10">
    <source>
        <dbReference type="HAMAP-Rule" id="MF_00920"/>
    </source>
</evidence>
<dbReference type="GO" id="GO:0006614">
    <property type="term" value="P:SRP-dependent cotranslational protein targeting to membrane"/>
    <property type="evidence" value="ECO:0007669"/>
    <property type="project" value="InterPro"/>
</dbReference>
<evidence type="ECO:0000256" key="4">
    <source>
        <dbReference type="ARBA" id="ARBA00022801"/>
    </source>
</evidence>
<dbReference type="GO" id="GO:0005737">
    <property type="term" value="C:cytoplasm"/>
    <property type="evidence" value="ECO:0007669"/>
    <property type="project" value="UniProtKB-SubCell"/>
</dbReference>
<dbReference type="GO" id="GO:0003924">
    <property type="term" value="F:GTPase activity"/>
    <property type="evidence" value="ECO:0007669"/>
    <property type="project" value="UniProtKB-UniRule"/>
</dbReference>
<dbReference type="GO" id="GO:0005886">
    <property type="term" value="C:plasma membrane"/>
    <property type="evidence" value="ECO:0007669"/>
    <property type="project" value="UniProtKB-SubCell"/>
</dbReference>
<organism evidence="12 13">
    <name type="scientific">Candidatus Pantoea carbekii</name>
    <dbReference type="NCBI Taxonomy" id="1235990"/>
    <lineage>
        <taxon>Bacteria</taxon>
        <taxon>Pseudomonadati</taxon>
        <taxon>Pseudomonadota</taxon>
        <taxon>Gammaproteobacteria</taxon>
        <taxon>Enterobacterales</taxon>
        <taxon>Erwiniaceae</taxon>
        <taxon>Pantoea</taxon>
    </lineage>
</organism>
<dbReference type="InterPro" id="IPR013822">
    <property type="entry name" value="Signal_recog_particl_SRP54_hlx"/>
</dbReference>
<dbReference type="SMART" id="SM00963">
    <property type="entry name" value="SRP54_N"/>
    <property type="match status" value="1"/>
</dbReference>
<dbReference type="NCBIfam" id="TIGR00064">
    <property type="entry name" value="ftsY"/>
    <property type="match status" value="1"/>
</dbReference>
<dbReference type="STRING" id="1235990.BMSBPS_0591"/>
<evidence type="ECO:0000256" key="3">
    <source>
        <dbReference type="ARBA" id="ARBA00022741"/>
    </source>
</evidence>
<dbReference type="FunFam" id="3.40.50.300:FF:000053">
    <property type="entry name" value="Signal recognition particle receptor FtsY"/>
    <property type="match status" value="1"/>
</dbReference>
<keyword evidence="7 10" id="KW-0675">Receptor</keyword>
<evidence type="ECO:0000256" key="2">
    <source>
        <dbReference type="ARBA" id="ARBA00022490"/>
    </source>
</evidence>
<feature type="binding site" evidence="10">
    <location>
        <begin position="205"/>
        <end position="209"/>
    </location>
    <ligand>
        <name>GTP</name>
        <dbReference type="ChEBI" id="CHEBI:37565"/>
    </ligand>
</feature>
<comment type="similarity">
    <text evidence="10">Belongs to the GTP-binding SRP family. FtsY subfamily.</text>
</comment>
<dbReference type="InterPro" id="IPR000897">
    <property type="entry name" value="SRP54_GTPase_dom"/>
</dbReference>
<dbReference type="Proteomes" id="UP000016900">
    <property type="component" value="Chromosome"/>
</dbReference>
<dbReference type="InterPro" id="IPR042101">
    <property type="entry name" value="SRP54_N_sf"/>
</dbReference>
<feature type="binding site" evidence="10">
    <location>
        <begin position="269"/>
        <end position="272"/>
    </location>
    <ligand>
        <name>GTP</name>
        <dbReference type="ChEBI" id="CHEBI:37565"/>
    </ligand>
</feature>
<dbReference type="eggNOG" id="COG0552">
    <property type="taxonomic scope" value="Bacteria"/>
</dbReference>
<dbReference type="PANTHER" id="PTHR43134:SF1">
    <property type="entry name" value="SIGNAL RECOGNITION PARTICLE RECEPTOR SUBUNIT ALPHA"/>
    <property type="match status" value="1"/>
</dbReference>
<evidence type="ECO:0000256" key="1">
    <source>
        <dbReference type="ARBA" id="ARBA00022475"/>
    </source>
</evidence>
<protein>
    <recommendedName>
        <fullName evidence="10">Signal recognition particle receptor FtsY</fullName>
        <shortName evidence="10">SRP receptor</shortName>
        <ecNumber evidence="10">3.6.5.4</ecNumber>
    </recommendedName>
</protein>
<dbReference type="OrthoDB" id="9804720at2"/>
<dbReference type="Gene3D" id="3.40.50.300">
    <property type="entry name" value="P-loop containing nucleotide triphosphate hydrolases"/>
    <property type="match status" value="1"/>
</dbReference>
<keyword evidence="6 10" id="KW-0472">Membrane</keyword>
<evidence type="ECO:0000256" key="9">
    <source>
        <dbReference type="ARBA" id="ARBA00053570"/>
    </source>
</evidence>
<dbReference type="PROSITE" id="PS00300">
    <property type="entry name" value="SRP54"/>
    <property type="match status" value="1"/>
</dbReference>
<comment type="subunit">
    <text evidence="10">Part of the signal recognition particle protein translocation system, which is composed of SRP and FtsY. SRP is a ribonucleoprotein composed of Ffh and a 4.5S RNA molecule.</text>
</comment>
<dbReference type="Gene3D" id="1.20.120.140">
    <property type="entry name" value="Signal recognition particle SRP54, nucleotide-binding domain"/>
    <property type="match status" value="1"/>
</dbReference>
<dbReference type="SMART" id="SM00382">
    <property type="entry name" value="AAA"/>
    <property type="match status" value="1"/>
</dbReference>
<feature type="binding site" evidence="10">
    <location>
        <begin position="123"/>
        <end position="130"/>
    </location>
    <ligand>
        <name>GTP</name>
        <dbReference type="ChEBI" id="CHEBI:37565"/>
    </ligand>
</feature>
<dbReference type="SUPFAM" id="SSF52540">
    <property type="entry name" value="P-loop containing nucleoside triphosphate hydrolases"/>
    <property type="match status" value="1"/>
</dbReference>
<feature type="domain" description="SRP54-type proteins GTP-binding" evidence="11">
    <location>
        <begin position="290"/>
        <end position="303"/>
    </location>
</feature>
<keyword evidence="13" id="KW-1185">Reference proteome</keyword>
<dbReference type="GO" id="GO:0005525">
    <property type="term" value="F:GTP binding"/>
    <property type="evidence" value="ECO:0007669"/>
    <property type="project" value="UniProtKB-UniRule"/>
</dbReference>
<comment type="subcellular location">
    <subcellularLocation>
        <location evidence="10">Cell membrane</location>
        <topology evidence="10">Peripheral membrane protein</topology>
        <orientation evidence="10">Cytoplasmic side</orientation>
    </subcellularLocation>
    <subcellularLocation>
        <location evidence="10">Cytoplasm</location>
    </subcellularLocation>
</comment>
<keyword evidence="5 10" id="KW-0342">GTP-binding</keyword>
<evidence type="ECO:0000259" key="11">
    <source>
        <dbReference type="PROSITE" id="PS00300"/>
    </source>
</evidence>
<dbReference type="SMART" id="SM00962">
    <property type="entry name" value="SRP54"/>
    <property type="match status" value="1"/>
</dbReference>